<evidence type="ECO:0000256" key="1">
    <source>
        <dbReference type="SAM" id="MobiDB-lite"/>
    </source>
</evidence>
<evidence type="ECO:0000313" key="2">
    <source>
        <dbReference type="EMBL" id="BAD57596.1"/>
    </source>
</evidence>
<dbReference type="EMBL" id="AP006618">
    <property type="protein sequence ID" value="BAD57596.1"/>
    <property type="molecule type" value="Genomic_DNA"/>
</dbReference>
<reference evidence="2 3" key="1">
    <citation type="journal article" date="2004" name="Proc. Natl. Acad. Sci. U.S.A.">
        <title>The complete genomic sequence of Nocardia farcinica IFM 10152.</title>
        <authorList>
            <person name="Ishikawa J."/>
            <person name="Yamashita A."/>
            <person name="Mikami Y."/>
            <person name="Hoshino Y."/>
            <person name="Kurita H."/>
            <person name="Hotta K."/>
            <person name="Shiba T."/>
            <person name="Hattori M."/>
        </authorList>
    </citation>
    <scope>NUCLEOTIDE SEQUENCE [LARGE SCALE GENOMIC DNA]</scope>
    <source>
        <strain evidence="2 3">IFM 10152</strain>
    </source>
</reference>
<gene>
    <name evidence="2" type="ordered locus">NFA_27490</name>
</gene>
<protein>
    <submittedName>
        <fullName evidence="2">Uncharacterized protein</fullName>
    </submittedName>
</protein>
<proteinExistence type="predicted"/>
<evidence type="ECO:0000313" key="3">
    <source>
        <dbReference type="Proteomes" id="UP000006820"/>
    </source>
</evidence>
<dbReference type="KEGG" id="nfa:NFA_27490"/>
<feature type="region of interest" description="Disordered" evidence="1">
    <location>
        <begin position="1"/>
        <end position="45"/>
    </location>
</feature>
<dbReference type="eggNOG" id="ENOG5031EZH">
    <property type="taxonomic scope" value="Bacteria"/>
</dbReference>
<name>Q5YW45_NOCFA</name>
<sequence length="117" mass="13250">MSMPSAETNACEPTEVDPSSAGSSALPDHYPHQDLPKLPTRRTHNQSMAATLRLWHTRNRELLERVAVGLRHLDQPRACQNTDPVRGRAHAIHLMAEHVRHGCRRFQLAAQYIEDSQ</sequence>
<accession>Q5YW45</accession>
<keyword evidence="3" id="KW-1185">Reference proteome</keyword>
<dbReference type="Proteomes" id="UP000006820">
    <property type="component" value="Chromosome"/>
</dbReference>
<dbReference type="STRING" id="247156.NFA_27490"/>
<dbReference type="HOGENOM" id="CLU_2082357_0_0_11"/>
<dbReference type="AlphaFoldDB" id="Q5YW45"/>
<organism evidence="2 3">
    <name type="scientific">Nocardia farcinica (strain IFM 10152)</name>
    <dbReference type="NCBI Taxonomy" id="247156"/>
    <lineage>
        <taxon>Bacteria</taxon>
        <taxon>Bacillati</taxon>
        <taxon>Actinomycetota</taxon>
        <taxon>Actinomycetes</taxon>
        <taxon>Mycobacteriales</taxon>
        <taxon>Nocardiaceae</taxon>
        <taxon>Nocardia</taxon>
    </lineage>
</organism>